<sequence length="1748" mass="195959">MKWILKGQMAYKPIFGHLYHGTTSPDVAPLRRKPYESTALVTKVARGSSAEASGLRIGDRIVAINQKPVKSMTFLEVSNFLRSGSDRNIQLTLLHKSLVPNQPITDTMCELSPLKILTSSNIANGIQNMSLKDSNSAFLYTTNASNTTTITTDVYKDEMNNSPDCTSSVVSNSQLNKPIPKPRTTTTNTTTATTANTGNSNNCKELLNSQEIKNLDKLSNNLLHPVLSQFQESEFDNSSTNNLLSDDFLSTSEARKENSCPPDSIQLMNNSPTGTDKTPTKIKSIDHNLNTFESSKKSGYDSVRIIRKHTIDPSYTEDVNTDTLPVRFIRKRAYASTRHPGRYDQVKTITSMNITSTDNTITTSNTTESQPVSVTLSKNVHTSPCQLLPAVNASQKNSINNYQYNTEPKIIHLPRRRSSTNSGSVNQGLHSKHQMNVSSFTRDDNNDDEHDYLLDKQPFQTGTVNIGLLGKDVSNVYGANISYSSPKEDSSMPCRETYTNKSNYISVGTSHRSSKTSLLSSRLWASFDQDQNESVSDLWTRAGEMYHILEQESQRLANKKTITTTNTTSMSTTTTTTSSSNSSSRKSKTHRHPGIWDNYQQMNSLSDGNDKNTVKNLEFSSQLPYYSSPIPNCHKDMSTKAAHYNSHCSESSRDHTNVNSTKKRLQFRSLCSGLRSHRSESNILCDMSGSFLSRQCFCKILTIGGSDNKSYSWKPYYMRVSGAEVKFIKASWAFHGTGRTAKTSKHKNDIIYPRNNSLGSLRDNLRDTSQGTLDTSKSHDDLNDDSMTYYYPVYNTDIDYSNNMMNVNKSFNCNASCLILPIPGLIWCSEQLPANFPNWLPLGCNSNHHNSSNSTQTLTSRIASNNNNSTSGINPDWMDPHVSGLSQQILSDFNDYYKLNTVDFQNTTTTTTNNNNVNMNDEVSSRSKFRCYRFAHLTAGVELLFVFPDENAAMTCLKMCQLSGGRDYDCIVEQLGRCDHRNASTLTTHRKKSSSNPYELFFLKLPSSSLSEIPMKLNQGLPHNFTIKGSKYRVPPLANNDDDDDVNNEYTGDNNTDDFDQSMHRDVFIQPRITNLINTDSPYINTTYGPYSLMKDKRRPHRRYVIHQSSIGSDYSNAIVDGEDVNSIKNNKSDVTNKFRTRTREKIDLVVDPPNMTDLDSPGPVFGAPLESQLESPDYPCVPVLLQAIVVALEIHGLSLPGLYRKPGRHRTIAQFISSVNLHPEDIDLMFSLDAWREPNALCGLFKHFLRRLPVGLFSLSSWEPLFCLVPEIGNSSDMKQLAYLLLSIRVQLKKMAFDAFGIPIINAMPVDVQNNSPTNGSIECQFSGVNSISDHLFKPSISPPISPQTIVVPSNTSQLQLKEEFGLTKISNLNEKEFNISKQSFRVWRWATLCFIMNHITRVVAHEQHNAVTYQCIAICFGPVFFGNSSKLPKLNEVLEHLFRHWKWLIDGLPMITKSPNTNIDFSTINEPTLIDAITYLTTINTTDKSKQQKKPILQNHHNNNHIQRLDLTPEPRNNDTLLSSSSICSSTRRKSADVILSQQSSTSSCEQEQQLIIDYDLTVKKFDNEDELNKEVIEQIHSLWLRALDKMNNQSHRDSQMKEKSSNHKKTTNHSNTTVALHRTVSAIPKKSTERHGQKGVRRLTVGVANFMPHSSSTLDYYDCISPPSSSSQLLYTKTKEEDTLLTQLNNVKNISNLSSSLSSPPSSSLSSTSPPPPPPTTRCDLMIVRRPVIPVTTSHTTTTIS</sequence>
<feature type="compositionally biased region" description="Low complexity" evidence="2">
    <location>
        <begin position="184"/>
        <end position="197"/>
    </location>
</feature>
<feature type="compositionally biased region" description="Basic and acidic residues" evidence="2">
    <location>
        <begin position="1597"/>
        <end position="1608"/>
    </location>
</feature>
<dbReference type="GO" id="GO:0005096">
    <property type="term" value="F:GTPase activator activity"/>
    <property type="evidence" value="ECO:0007669"/>
    <property type="project" value="UniProtKB-KW"/>
</dbReference>
<evidence type="ECO:0008006" key="6">
    <source>
        <dbReference type="Google" id="ProtNLM"/>
    </source>
</evidence>
<evidence type="ECO:0000256" key="2">
    <source>
        <dbReference type="SAM" id="MobiDB-lite"/>
    </source>
</evidence>
<dbReference type="GO" id="GO:0005737">
    <property type="term" value="C:cytoplasm"/>
    <property type="evidence" value="ECO:0007669"/>
    <property type="project" value="TreeGrafter"/>
</dbReference>
<feature type="region of interest" description="Disordered" evidence="2">
    <location>
        <begin position="557"/>
        <end position="613"/>
    </location>
</feature>
<dbReference type="PROSITE" id="PS50238">
    <property type="entry name" value="RHOGAP"/>
    <property type="match status" value="1"/>
</dbReference>
<dbReference type="PANTHER" id="PTHR23176:SF0">
    <property type="entry name" value="RHO GTPASE ACTIVATING PROTEIN AT 19D, ISOFORM D"/>
    <property type="match status" value="1"/>
</dbReference>
<feature type="domain" description="Rho-GAP" evidence="4">
    <location>
        <begin position="1168"/>
        <end position="1451"/>
    </location>
</feature>
<dbReference type="Gene3D" id="1.10.555.10">
    <property type="entry name" value="Rho GTPase activation protein"/>
    <property type="match status" value="1"/>
</dbReference>
<dbReference type="Gene3D" id="2.30.42.10">
    <property type="match status" value="1"/>
</dbReference>
<reference evidence="5" key="1">
    <citation type="submission" date="2019-11" db="UniProtKB">
        <authorList>
            <consortium name="WormBaseParasite"/>
        </authorList>
    </citation>
    <scope>IDENTIFICATION</scope>
    <source>
        <strain evidence="5">Puerto Rican</strain>
    </source>
</reference>
<proteinExistence type="predicted"/>
<dbReference type="PROSITE" id="PS50106">
    <property type="entry name" value="PDZ"/>
    <property type="match status" value="1"/>
</dbReference>
<dbReference type="STRING" id="6183.A0A5K4F033"/>
<dbReference type="InterPro" id="IPR050729">
    <property type="entry name" value="Rho-GAP"/>
</dbReference>
<dbReference type="SUPFAM" id="SSF48350">
    <property type="entry name" value="GTPase activation domain, GAP"/>
    <property type="match status" value="1"/>
</dbReference>
<feature type="compositionally biased region" description="Polar residues" evidence="2">
    <location>
        <begin position="855"/>
        <end position="873"/>
    </location>
</feature>
<feature type="region of interest" description="Disordered" evidence="2">
    <location>
        <begin position="850"/>
        <end position="875"/>
    </location>
</feature>
<feature type="region of interest" description="Disordered" evidence="2">
    <location>
        <begin position="416"/>
        <end position="440"/>
    </location>
</feature>
<dbReference type="GO" id="GO:0007165">
    <property type="term" value="P:signal transduction"/>
    <property type="evidence" value="ECO:0007669"/>
    <property type="project" value="InterPro"/>
</dbReference>
<feature type="compositionally biased region" description="Polar residues" evidence="2">
    <location>
        <begin position="598"/>
        <end position="607"/>
    </location>
</feature>
<evidence type="ECO:0000259" key="3">
    <source>
        <dbReference type="PROSITE" id="PS50106"/>
    </source>
</evidence>
<evidence type="ECO:0000256" key="1">
    <source>
        <dbReference type="ARBA" id="ARBA00022468"/>
    </source>
</evidence>
<dbReference type="InterPro" id="IPR008936">
    <property type="entry name" value="Rho_GTPase_activation_prot"/>
</dbReference>
<name>A0A5K4F033_SCHMA</name>
<dbReference type="SMART" id="SM00228">
    <property type="entry name" value="PDZ"/>
    <property type="match status" value="1"/>
</dbReference>
<evidence type="ECO:0000259" key="4">
    <source>
        <dbReference type="PROSITE" id="PS50238"/>
    </source>
</evidence>
<dbReference type="SUPFAM" id="SSF50156">
    <property type="entry name" value="PDZ domain-like"/>
    <property type="match status" value="1"/>
</dbReference>
<feature type="region of interest" description="Disordered" evidence="2">
    <location>
        <begin position="161"/>
        <end position="201"/>
    </location>
</feature>
<feature type="region of interest" description="Disordered" evidence="2">
    <location>
        <begin position="1595"/>
        <end position="1619"/>
    </location>
</feature>
<feature type="region of interest" description="Disordered" evidence="2">
    <location>
        <begin position="254"/>
        <end position="279"/>
    </location>
</feature>
<evidence type="ECO:0000313" key="5">
    <source>
        <dbReference type="WBParaSite" id="Smp_212300.3"/>
    </source>
</evidence>
<dbReference type="PANTHER" id="PTHR23176">
    <property type="entry name" value="RHO/RAC/CDC GTPASE-ACTIVATING PROTEIN"/>
    <property type="match status" value="1"/>
</dbReference>
<feature type="compositionally biased region" description="Polar residues" evidence="2">
    <location>
        <begin position="266"/>
        <end position="277"/>
    </location>
</feature>
<keyword evidence="1" id="KW-0343">GTPase activation</keyword>
<dbReference type="InterPro" id="IPR000198">
    <property type="entry name" value="RhoGAP_dom"/>
</dbReference>
<feature type="compositionally biased region" description="Low complexity" evidence="2">
    <location>
        <begin position="559"/>
        <end position="584"/>
    </location>
</feature>
<dbReference type="InterPro" id="IPR036034">
    <property type="entry name" value="PDZ_sf"/>
</dbReference>
<dbReference type="CDD" id="cd00136">
    <property type="entry name" value="PDZ_canonical"/>
    <property type="match status" value="1"/>
</dbReference>
<feature type="compositionally biased region" description="Polar residues" evidence="2">
    <location>
        <begin position="161"/>
        <end position="176"/>
    </location>
</feature>
<organism evidence="5">
    <name type="scientific">Schistosoma mansoni</name>
    <name type="common">Blood fluke</name>
    <dbReference type="NCBI Taxonomy" id="6183"/>
    <lineage>
        <taxon>Eukaryota</taxon>
        <taxon>Metazoa</taxon>
        <taxon>Spiralia</taxon>
        <taxon>Lophotrochozoa</taxon>
        <taxon>Platyhelminthes</taxon>
        <taxon>Trematoda</taxon>
        <taxon>Digenea</taxon>
        <taxon>Strigeidida</taxon>
        <taxon>Schistosomatoidea</taxon>
        <taxon>Schistosomatidae</taxon>
        <taxon>Schistosoma</taxon>
    </lineage>
</organism>
<dbReference type="Pfam" id="PF00595">
    <property type="entry name" value="PDZ"/>
    <property type="match status" value="1"/>
</dbReference>
<dbReference type="InterPro" id="IPR001478">
    <property type="entry name" value="PDZ"/>
</dbReference>
<dbReference type="ExpressionAtlas" id="A0A5K4F033">
    <property type="expression patterns" value="baseline and differential"/>
</dbReference>
<protein>
    <recommendedName>
        <fullName evidence="6">Rho GTPase-activating protein</fullName>
    </recommendedName>
</protein>
<dbReference type="Pfam" id="PF00620">
    <property type="entry name" value="RhoGAP"/>
    <property type="match status" value="1"/>
</dbReference>
<dbReference type="WBParaSite" id="Smp_212300.3">
    <property type="protein sequence ID" value="Smp_212300.3"/>
    <property type="gene ID" value="Smp_212300"/>
</dbReference>
<feature type="compositionally biased region" description="Polar residues" evidence="2">
    <location>
        <begin position="419"/>
        <end position="440"/>
    </location>
</feature>
<feature type="domain" description="PDZ" evidence="3">
    <location>
        <begin position="40"/>
        <end position="83"/>
    </location>
</feature>
<dbReference type="SMART" id="SM00324">
    <property type="entry name" value="RhoGAP"/>
    <property type="match status" value="1"/>
</dbReference>
<feature type="region of interest" description="Disordered" evidence="2">
    <location>
        <begin position="1699"/>
        <end position="1726"/>
    </location>
</feature>
<feature type="compositionally biased region" description="Low complexity" evidence="2">
    <location>
        <begin position="1700"/>
        <end position="1715"/>
    </location>
</feature>
<dbReference type="InParanoid" id="A0A5K4F033"/>
<accession>A0A5K4F033</accession>